<evidence type="ECO:0000259" key="1">
    <source>
        <dbReference type="Pfam" id="PF00583"/>
    </source>
</evidence>
<evidence type="ECO:0000313" key="2">
    <source>
        <dbReference type="EMBL" id="MDP9902522.1"/>
    </source>
</evidence>
<dbReference type="EMBL" id="JAUSRO010000019">
    <property type="protein sequence ID" value="MDP9902522.1"/>
    <property type="molecule type" value="Genomic_DNA"/>
</dbReference>
<dbReference type="Gene3D" id="3.40.630.30">
    <property type="match status" value="1"/>
</dbReference>
<gene>
    <name evidence="2" type="ORF">J2W36_004799</name>
</gene>
<dbReference type="Pfam" id="PF00583">
    <property type="entry name" value="Acetyltransf_1"/>
    <property type="match status" value="1"/>
</dbReference>
<dbReference type="Proteomes" id="UP001226867">
    <property type="component" value="Unassembled WGS sequence"/>
</dbReference>
<name>A0ABT9SGI3_9BURK</name>
<keyword evidence="3" id="KW-1185">Reference proteome</keyword>
<feature type="domain" description="N-acetyltransferase" evidence="1">
    <location>
        <begin position="223"/>
        <end position="326"/>
    </location>
</feature>
<protein>
    <submittedName>
        <fullName evidence="2">GNAT superfamily N-acetyltransferase</fullName>
    </submittedName>
</protein>
<sequence length="364" mass="40652">MTDSHLIEVSVFDPDRASAAQWAAYHAFRRARHAEDLPDDPLLDDPEFEEVLRTSSPLAASHRFIASERGVLAGNMILCHRRENTPDHAAFAPFVDVFGGVLTTHRRRGVATALLQTAHAFMTDAAQTTATFKVHHDASNAFLRMLGATQKHRMMENRLSFDQLDAPLLAHWEATAATPSNGLRWEVHAGRVPMARLASLMAPFSHLINEQPLGSLEMPRIRYELEGYESWYADMDRRGGEHFLVLLLDGDEVAAMCDASWDRRTPDRVHQGLTAVASSWRGRGLAKGVKAAMLALVRRRHPQTRLIITHNANVNAPMLSINTRLGFAVYRENTLYQIDRDALGAALARRQDSARTPQRPTSAM</sequence>
<accession>A0ABT9SGI3</accession>
<evidence type="ECO:0000313" key="3">
    <source>
        <dbReference type="Proteomes" id="UP001226867"/>
    </source>
</evidence>
<dbReference type="InterPro" id="IPR016181">
    <property type="entry name" value="Acyl_CoA_acyltransferase"/>
</dbReference>
<dbReference type="CDD" id="cd04301">
    <property type="entry name" value="NAT_SF"/>
    <property type="match status" value="2"/>
</dbReference>
<dbReference type="RefSeq" id="WP_307692257.1">
    <property type="nucleotide sequence ID" value="NZ_JAUSRO010000019.1"/>
</dbReference>
<comment type="caution">
    <text evidence="2">The sequence shown here is derived from an EMBL/GenBank/DDBJ whole genome shotgun (WGS) entry which is preliminary data.</text>
</comment>
<proteinExistence type="predicted"/>
<reference evidence="2 3" key="1">
    <citation type="submission" date="2023-07" db="EMBL/GenBank/DDBJ databases">
        <title>Sorghum-associated microbial communities from plants grown in Nebraska, USA.</title>
        <authorList>
            <person name="Schachtman D."/>
        </authorList>
    </citation>
    <scope>NUCLEOTIDE SEQUENCE [LARGE SCALE GENOMIC DNA]</scope>
    <source>
        <strain evidence="2 3">DS1607</strain>
    </source>
</reference>
<organism evidence="2 3">
    <name type="scientific">Variovorax ginsengisoli</name>
    <dbReference type="NCBI Taxonomy" id="363844"/>
    <lineage>
        <taxon>Bacteria</taxon>
        <taxon>Pseudomonadati</taxon>
        <taxon>Pseudomonadota</taxon>
        <taxon>Betaproteobacteria</taxon>
        <taxon>Burkholderiales</taxon>
        <taxon>Comamonadaceae</taxon>
        <taxon>Variovorax</taxon>
    </lineage>
</organism>
<dbReference type="SUPFAM" id="SSF55729">
    <property type="entry name" value="Acyl-CoA N-acyltransferases (Nat)"/>
    <property type="match status" value="2"/>
</dbReference>
<dbReference type="InterPro" id="IPR000182">
    <property type="entry name" value="GNAT_dom"/>
</dbReference>